<dbReference type="InterPro" id="IPR052211">
    <property type="entry name" value="Cpx_auxiliary_protein"/>
</dbReference>
<evidence type="ECO:0000313" key="7">
    <source>
        <dbReference type="EMBL" id="ANI13960.1"/>
    </source>
</evidence>
<proteinExistence type="inferred from homology"/>
<dbReference type="GO" id="GO:0030288">
    <property type="term" value="C:outer membrane-bounded periplasmic space"/>
    <property type="evidence" value="ECO:0007669"/>
    <property type="project" value="TreeGrafter"/>
</dbReference>
<comment type="similarity">
    <text evidence="2">Belongs to the CpxP/Spy family.</text>
</comment>
<protein>
    <submittedName>
        <fullName evidence="7">LTXXQ domain protein</fullName>
    </submittedName>
</protein>
<evidence type="ECO:0000256" key="4">
    <source>
        <dbReference type="ARBA" id="ARBA00022764"/>
    </source>
</evidence>
<evidence type="ECO:0000256" key="5">
    <source>
        <dbReference type="SAM" id="MobiDB-lite"/>
    </source>
</evidence>
<evidence type="ECO:0000256" key="2">
    <source>
        <dbReference type="ARBA" id="ARBA00008441"/>
    </source>
</evidence>
<reference evidence="7 8" key="1">
    <citation type="submission" date="2016-05" db="EMBL/GenBank/DDBJ databases">
        <title>Genome Sequence of Pseudomonas citronellolis Strain SJTE-3, an Estrogens and Persistent Organic Pollutants degradation strain.</title>
        <authorList>
            <person name="Liang R."/>
        </authorList>
    </citation>
    <scope>NUCLEOTIDE SEQUENCE [LARGE SCALE GENOMIC DNA]</scope>
    <source>
        <strain evidence="7 8">SJTE-3</strain>
    </source>
</reference>
<dbReference type="PANTHER" id="PTHR38102:SF1">
    <property type="entry name" value="PERIPLASMIC CHAPERONE SPY"/>
    <property type="match status" value="1"/>
</dbReference>
<dbReference type="Gene3D" id="1.20.120.1490">
    <property type="match status" value="1"/>
</dbReference>
<dbReference type="Pfam" id="PF07813">
    <property type="entry name" value="LTXXQ"/>
    <property type="match status" value="1"/>
</dbReference>
<name>A0A1A9KA50_9PSED</name>
<feature type="signal peptide" evidence="6">
    <location>
        <begin position="1"/>
        <end position="20"/>
    </location>
</feature>
<evidence type="ECO:0000313" key="8">
    <source>
        <dbReference type="Proteomes" id="UP000077748"/>
    </source>
</evidence>
<dbReference type="InterPro" id="IPR012899">
    <property type="entry name" value="LTXXQ"/>
</dbReference>
<dbReference type="EMBL" id="CP015878">
    <property type="protein sequence ID" value="ANI13960.1"/>
    <property type="molecule type" value="Genomic_DNA"/>
</dbReference>
<feature type="region of interest" description="Disordered" evidence="5">
    <location>
        <begin position="92"/>
        <end position="153"/>
    </location>
</feature>
<evidence type="ECO:0000256" key="3">
    <source>
        <dbReference type="ARBA" id="ARBA00022729"/>
    </source>
</evidence>
<keyword evidence="4" id="KW-0574">Periplasm</keyword>
<evidence type="ECO:0000256" key="1">
    <source>
        <dbReference type="ARBA" id="ARBA00004418"/>
    </source>
</evidence>
<organism evidence="7 8">
    <name type="scientific">Pseudomonas citronellolis</name>
    <dbReference type="NCBI Taxonomy" id="53408"/>
    <lineage>
        <taxon>Bacteria</taxon>
        <taxon>Pseudomonadati</taxon>
        <taxon>Pseudomonadota</taxon>
        <taxon>Gammaproteobacteria</taxon>
        <taxon>Pseudomonadales</taxon>
        <taxon>Pseudomonadaceae</taxon>
        <taxon>Pseudomonas</taxon>
    </lineage>
</organism>
<dbReference type="PANTHER" id="PTHR38102">
    <property type="entry name" value="PERIPLASMIC CHAPERONE SPY"/>
    <property type="match status" value="1"/>
</dbReference>
<keyword evidence="3 6" id="KW-0732">Signal</keyword>
<feature type="compositionally biased region" description="Basic and acidic residues" evidence="5">
    <location>
        <begin position="96"/>
        <end position="113"/>
    </location>
</feature>
<evidence type="ECO:0000256" key="6">
    <source>
        <dbReference type="SAM" id="SignalP"/>
    </source>
</evidence>
<sequence>MRKTLTALMFAAALPTLAMAATPVPTDTPPPPAHMMGGHMKDGHGPRGGWNGPFKALNLSPEQRQQVGKLMGDSMKSRHDITDKYLSKLSAADQKAMQDELKANHDKTQKDIRALLTPEQQKKFDELKKEREQRKAEWAEFQQWKAQKDGKTN</sequence>
<gene>
    <name evidence="7" type="ORF">A9C11_08150</name>
</gene>
<dbReference type="Proteomes" id="UP000077748">
    <property type="component" value="Chromosome"/>
</dbReference>
<feature type="compositionally biased region" description="Basic and acidic residues" evidence="5">
    <location>
        <begin position="120"/>
        <end position="138"/>
    </location>
</feature>
<dbReference type="RefSeq" id="WP_064582361.1">
    <property type="nucleotide sequence ID" value="NZ_CP015878.1"/>
</dbReference>
<accession>A0A1A9KA50</accession>
<dbReference type="GO" id="GO:0051082">
    <property type="term" value="F:unfolded protein binding"/>
    <property type="evidence" value="ECO:0007669"/>
    <property type="project" value="TreeGrafter"/>
</dbReference>
<dbReference type="AlphaFoldDB" id="A0A1A9KA50"/>
<comment type="subcellular location">
    <subcellularLocation>
        <location evidence="1">Periplasm</location>
    </subcellularLocation>
</comment>
<feature type="chain" id="PRO_5008391551" evidence="6">
    <location>
        <begin position="21"/>
        <end position="153"/>
    </location>
</feature>